<evidence type="ECO:0000256" key="1">
    <source>
        <dbReference type="SAM" id="MobiDB-lite"/>
    </source>
</evidence>
<feature type="compositionally biased region" description="Acidic residues" evidence="1">
    <location>
        <begin position="96"/>
        <end position="105"/>
    </location>
</feature>
<evidence type="ECO:0000313" key="2">
    <source>
        <dbReference type="EMBL" id="JAS36557.1"/>
    </source>
</evidence>
<name>A0A1B6EF48_9HEMI</name>
<organism evidence="2">
    <name type="scientific">Clastoptera arizonana</name>
    <name type="common">Arizona spittle bug</name>
    <dbReference type="NCBI Taxonomy" id="38151"/>
    <lineage>
        <taxon>Eukaryota</taxon>
        <taxon>Metazoa</taxon>
        <taxon>Ecdysozoa</taxon>
        <taxon>Arthropoda</taxon>
        <taxon>Hexapoda</taxon>
        <taxon>Insecta</taxon>
        <taxon>Pterygota</taxon>
        <taxon>Neoptera</taxon>
        <taxon>Paraneoptera</taxon>
        <taxon>Hemiptera</taxon>
        <taxon>Auchenorrhyncha</taxon>
        <taxon>Cercopoidea</taxon>
        <taxon>Clastopteridae</taxon>
        <taxon>Clastoptera</taxon>
    </lineage>
</organism>
<reference evidence="2" key="1">
    <citation type="submission" date="2015-12" db="EMBL/GenBank/DDBJ databases">
        <title>De novo transcriptome assembly of four potential Pierce s Disease insect vectors from Arizona vineyards.</title>
        <authorList>
            <person name="Tassone E.E."/>
        </authorList>
    </citation>
    <scope>NUCLEOTIDE SEQUENCE</scope>
</reference>
<sequence>RPEVNTHILYFNVLLELVDTIIQAKMLKVLILVIVAFALVKSEPTFGSVQEIQDKMLETSKDLMNAMWKMAEDIKEWKEEKAKEWAGDQQCGPEDKSDDEDEDCPIENYFKGYPPENCDDVEEVCKVDDK</sequence>
<gene>
    <name evidence="2" type="ORF">g.17618</name>
</gene>
<protein>
    <submittedName>
        <fullName evidence="2">Uncharacterized protein</fullName>
    </submittedName>
</protein>
<feature type="region of interest" description="Disordered" evidence="1">
    <location>
        <begin position="81"/>
        <end position="106"/>
    </location>
</feature>
<dbReference type="AlphaFoldDB" id="A0A1B6EF48"/>
<feature type="non-terminal residue" evidence="2">
    <location>
        <position position="1"/>
    </location>
</feature>
<dbReference type="EMBL" id="GEDC01000741">
    <property type="protein sequence ID" value="JAS36557.1"/>
    <property type="molecule type" value="Transcribed_RNA"/>
</dbReference>
<accession>A0A1B6EF48</accession>
<proteinExistence type="predicted"/>